<proteinExistence type="predicted"/>
<reference evidence="1 2" key="1">
    <citation type="submission" date="2015-07" db="EMBL/GenBank/DDBJ databases">
        <authorList>
            <person name="Noorani M."/>
        </authorList>
    </citation>
    <scope>NUCLEOTIDE SEQUENCE [LARGE SCALE GENOMIC DNA]</scope>
    <source>
        <strain evidence="1">BBA 69670</strain>
    </source>
</reference>
<gene>
    <name evidence="1" type="ORF">RSOLAG22IIIB_14150</name>
</gene>
<name>A0A0K6FVB0_9AGAM</name>
<dbReference type="AlphaFoldDB" id="A0A0K6FVB0"/>
<dbReference type="Proteomes" id="UP000044841">
    <property type="component" value="Unassembled WGS sequence"/>
</dbReference>
<sequence length="111" mass="11934">MSQVPTSSFSNRSYTRLSISVSSSATARKLKIKDSLSAFKKPLGVPSGAPICQIRVGKLSLEVRLKLEVLPAETVTLPVATANSFLYNVAVYVPGLTPEIENDPPEAVPQY</sequence>
<protein>
    <submittedName>
        <fullName evidence="1">Uncharacterized protein</fullName>
    </submittedName>
</protein>
<keyword evidence="2" id="KW-1185">Reference proteome</keyword>
<accession>A0A0K6FVB0</accession>
<evidence type="ECO:0000313" key="1">
    <source>
        <dbReference type="EMBL" id="CUA69927.1"/>
    </source>
</evidence>
<dbReference type="EMBL" id="CYGV01001016">
    <property type="protein sequence ID" value="CUA69927.1"/>
    <property type="molecule type" value="Genomic_DNA"/>
</dbReference>
<organism evidence="1 2">
    <name type="scientific">Rhizoctonia solani</name>
    <dbReference type="NCBI Taxonomy" id="456999"/>
    <lineage>
        <taxon>Eukaryota</taxon>
        <taxon>Fungi</taxon>
        <taxon>Dikarya</taxon>
        <taxon>Basidiomycota</taxon>
        <taxon>Agaricomycotina</taxon>
        <taxon>Agaricomycetes</taxon>
        <taxon>Cantharellales</taxon>
        <taxon>Ceratobasidiaceae</taxon>
        <taxon>Rhizoctonia</taxon>
    </lineage>
</organism>
<evidence type="ECO:0000313" key="2">
    <source>
        <dbReference type="Proteomes" id="UP000044841"/>
    </source>
</evidence>